<feature type="domain" description="Ketoreductase" evidence="4">
    <location>
        <begin position="35"/>
        <end position="243"/>
    </location>
</feature>
<dbReference type="InterPro" id="IPR020904">
    <property type="entry name" value="Sc_DH/Rdtase_CS"/>
</dbReference>
<sequence>MPRSLSLPAIPRPTLPAPQPTEQWTADDIPDLAGRTYVVTGATSGIGFATARELATHGAHVVLAVRDTERGAEAAEQMTGGTGSTAVGHLDLADLSSVAAFAEALPGLLGSDAGSITGLVNNAGIMAVAQATSVDGFESQFATNVLGHFLLTNLLLPRITDRVVTLSSTMHRMGRLDLADLGFSKRRYTPWAAYNQSKLADLVFAYELQRRLTGAGSTLRSMAAHPGYASTNLQRRSAGWQAGVMDWANRKTPLAQSADAGALPTLYATTVPDLPGGSYVGPGGFGEMAGSPRTVGSSPVSHDRRLGRELWAACETMTGRPFVV</sequence>
<evidence type="ECO:0000256" key="3">
    <source>
        <dbReference type="SAM" id="MobiDB-lite"/>
    </source>
</evidence>
<evidence type="ECO:0000256" key="2">
    <source>
        <dbReference type="ARBA" id="ARBA00023002"/>
    </source>
</evidence>
<dbReference type="Gene3D" id="3.40.50.720">
    <property type="entry name" value="NAD(P)-binding Rossmann-like Domain"/>
    <property type="match status" value="1"/>
</dbReference>
<evidence type="ECO:0000313" key="5">
    <source>
        <dbReference type="EMBL" id="GMA21887.1"/>
    </source>
</evidence>
<evidence type="ECO:0000313" key="6">
    <source>
        <dbReference type="Proteomes" id="UP001157109"/>
    </source>
</evidence>
<dbReference type="PANTHER" id="PTHR24320:SF148">
    <property type="entry name" value="NAD(P)-BINDING ROSSMANN-FOLD SUPERFAMILY PROTEIN"/>
    <property type="match status" value="1"/>
</dbReference>
<dbReference type="InterPro" id="IPR002347">
    <property type="entry name" value="SDR_fam"/>
</dbReference>
<dbReference type="NCBIfam" id="NF004846">
    <property type="entry name" value="PRK06197.1"/>
    <property type="match status" value="1"/>
</dbReference>
<accession>A0ABQ6HV92</accession>
<comment type="similarity">
    <text evidence="1">Belongs to the short-chain dehydrogenases/reductases (SDR) family.</text>
</comment>
<dbReference type="InterPro" id="IPR036291">
    <property type="entry name" value="NAD(P)-bd_dom_sf"/>
</dbReference>
<comment type="caution">
    <text evidence="5">The sequence shown here is derived from an EMBL/GenBank/DDBJ whole genome shotgun (WGS) entry which is preliminary data.</text>
</comment>
<dbReference type="Proteomes" id="UP001157109">
    <property type="component" value="Unassembled WGS sequence"/>
</dbReference>
<dbReference type="PROSITE" id="PS00061">
    <property type="entry name" value="ADH_SHORT"/>
    <property type="match status" value="1"/>
</dbReference>
<protein>
    <submittedName>
        <fullName evidence="5">Short-chain dehydrogenase</fullName>
    </submittedName>
</protein>
<dbReference type="Pfam" id="PF00106">
    <property type="entry name" value="adh_short"/>
    <property type="match status" value="1"/>
</dbReference>
<dbReference type="RefSeq" id="WP_284285072.1">
    <property type="nucleotide sequence ID" value="NZ_BSUJ01000001.1"/>
</dbReference>
<reference evidence="6" key="1">
    <citation type="journal article" date="2019" name="Int. J. Syst. Evol. Microbiol.">
        <title>The Global Catalogue of Microorganisms (GCM) 10K type strain sequencing project: providing services to taxonomists for standard genome sequencing and annotation.</title>
        <authorList>
            <consortium name="The Broad Institute Genomics Platform"/>
            <consortium name="The Broad Institute Genome Sequencing Center for Infectious Disease"/>
            <person name="Wu L."/>
            <person name="Ma J."/>
        </authorList>
    </citation>
    <scope>NUCLEOTIDE SEQUENCE [LARGE SCALE GENOMIC DNA]</scope>
    <source>
        <strain evidence="6">NBRC 105830</strain>
    </source>
</reference>
<dbReference type="InterPro" id="IPR057326">
    <property type="entry name" value="KR_dom"/>
</dbReference>
<keyword evidence="6" id="KW-1185">Reference proteome</keyword>
<feature type="region of interest" description="Disordered" evidence="3">
    <location>
        <begin position="1"/>
        <end position="25"/>
    </location>
</feature>
<keyword evidence="2" id="KW-0560">Oxidoreductase</keyword>
<dbReference type="PANTHER" id="PTHR24320">
    <property type="entry name" value="RETINOL DEHYDROGENASE"/>
    <property type="match status" value="1"/>
</dbReference>
<organism evidence="5 6">
    <name type="scientific">Arsenicicoccus piscis</name>
    <dbReference type="NCBI Taxonomy" id="673954"/>
    <lineage>
        <taxon>Bacteria</taxon>
        <taxon>Bacillati</taxon>
        <taxon>Actinomycetota</taxon>
        <taxon>Actinomycetes</taxon>
        <taxon>Micrococcales</taxon>
        <taxon>Intrasporangiaceae</taxon>
        <taxon>Arsenicicoccus</taxon>
    </lineage>
</organism>
<dbReference type="SUPFAM" id="SSF51735">
    <property type="entry name" value="NAD(P)-binding Rossmann-fold domains"/>
    <property type="match status" value="1"/>
</dbReference>
<dbReference type="SMART" id="SM00822">
    <property type="entry name" value="PKS_KR"/>
    <property type="match status" value="1"/>
</dbReference>
<gene>
    <name evidence="5" type="ORF">GCM10025862_39080</name>
</gene>
<dbReference type="CDD" id="cd05327">
    <property type="entry name" value="retinol-DH_like_SDR_c_like"/>
    <property type="match status" value="1"/>
</dbReference>
<name>A0ABQ6HV92_9MICO</name>
<evidence type="ECO:0000256" key="1">
    <source>
        <dbReference type="ARBA" id="ARBA00006484"/>
    </source>
</evidence>
<feature type="compositionally biased region" description="Pro residues" evidence="3">
    <location>
        <begin position="10"/>
        <end position="19"/>
    </location>
</feature>
<dbReference type="PRINTS" id="PR00081">
    <property type="entry name" value="GDHRDH"/>
</dbReference>
<proteinExistence type="inferred from homology"/>
<dbReference type="EMBL" id="BSUJ01000001">
    <property type="protein sequence ID" value="GMA21887.1"/>
    <property type="molecule type" value="Genomic_DNA"/>
</dbReference>
<evidence type="ECO:0000259" key="4">
    <source>
        <dbReference type="SMART" id="SM00822"/>
    </source>
</evidence>